<evidence type="ECO:0000256" key="10">
    <source>
        <dbReference type="ARBA" id="ARBA00022695"/>
    </source>
</evidence>
<dbReference type="EMBL" id="FMWP01000095">
    <property type="protein sequence ID" value="SCZ98381.1"/>
    <property type="molecule type" value="Genomic_DNA"/>
</dbReference>
<evidence type="ECO:0000256" key="1">
    <source>
        <dbReference type="ARBA" id="ARBA00001946"/>
    </source>
</evidence>
<dbReference type="GO" id="GO:0032049">
    <property type="term" value="P:cardiolipin biosynthetic process"/>
    <property type="evidence" value="ECO:0007669"/>
    <property type="project" value="InterPro"/>
</dbReference>
<reference evidence="21" key="1">
    <citation type="submission" date="2016-10" db="EMBL/GenBank/DDBJ databases">
        <authorList>
            <person name="Jeantristanb JTB J.-T."/>
            <person name="Ricardo R."/>
        </authorList>
    </citation>
    <scope>NUCLEOTIDE SEQUENCE [LARGE SCALE GENOMIC DNA]</scope>
</reference>
<evidence type="ECO:0000256" key="16">
    <source>
        <dbReference type="ARBA" id="ARBA00023209"/>
    </source>
</evidence>
<dbReference type="GO" id="GO:0016024">
    <property type="term" value="P:CDP-diacylglycerol biosynthetic process"/>
    <property type="evidence" value="ECO:0007669"/>
    <property type="project" value="UniProtKB-UniPathway"/>
</dbReference>
<feature type="region of interest" description="Disordered" evidence="19">
    <location>
        <begin position="542"/>
        <end position="563"/>
    </location>
</feature>
<evidence type="ECO:0000256" key="8">
    <source>
        <dbReference type="ARBA" id="ARBA00022516"/>
    </source>
</evidence>
<comment type="similarity">
    <text evidence="5">Belongs to the TAM41 family.</text>
</comment>
<keyword evidence="16" id="KW-0594">Phospholipid biosynthesis</keyword>
<dbReference type="STRING" id="289078.A0A2X0LXY1"/>
<evidence type="ECO:0000256" key="4">
    <source>
        <dbReference type="ARBA" id="ARBA00005189"/>
    </source>
</evidence>
<comment type="pathway">
    <text evidence="3">Phospholipid metabolism; CDP-diacylglycerol biosynthesis; CDP-diacylglycerol from sn-glycerol 3-phosphate: step 3/3.</text>
</comment>
<dbReference type="PANTHER" id="PTHR13619:SF0">
    <property type="entry name" value="PHOSPHATIDATE CYTIDYLYLTRANSFERASE, MITOCHONDRIAL"/>
    <property type="match status" value="1"/>
</dbReference>
<dbReference type="GO" id="GO:0004605">
    <property type="term" value="F:phosphatidate cytidylyltransferase activity"/>
    <property type="evidence" value="ECO:0007669"/>
    <property type="project" value="UniProtKB-EC"/>
</dbReference>
<accession>A0A2X0LXY1</accession>
<keyword evidence="11" id="KW-0999">Mitochondrion inner membrane</keyword>
<keyword evidence="10" id="KW-0548">Nucleotidyltransferase</keyword>
<evidence type="ECO:0000256" key="14">
    <source>
        <dbReference type="ARBA" id="ARBA00023128"/>
    </source>
</evidence>
<dbReference type="Pfam" id="PF09139">
    <property type="entry name" value="Tam41_Mmp37"/>
    <property type="match status" value="2"/>
</dbReference>
<evidence type="ECO:0000256" key="13">
    <source>
        <dbReference type="ARBA" id="ARBA00023098"/>
    </source>
</evidence>
<keyword evidence="15" id="KW-0472">Membrane</keyword>
<dbReference type="PIRSF" id="PIRSF028840">
    <property type="entry name" value="Mmp37"/>
    <property type="match status" value="1"/>
</dbReference>
<keyword evidence="12" id="KW-0460">Magnesium</keyword>
<comment type="subcellular location">
    <subcellularLocation>
        <location evidence="2">Mitochondrion inner membrane</location>
        <topology evidence="2">Peripheral membrane protein</topology>
        <orientation evidence="2">Matrix side</orientation>
    </subcellularLocation>
</comment>
<keyword evidence="13" id="KW-0443">Lipid metabolism</keyword>
<organism evidence="20 21">
    <name type="scientific">Microbotryum saponariae</name>
    <dbReference type="NCBI Taxonomy" id="289078"/>
    <lineage>
        <taxon>Eukaryota</taxon>
        <taxon>Fungi</taxon>
        <taxon>Dikarya</taxon>
        <taxon>Basidiomycota</taxon>
        <taxon>Pucciniomycotina</taxon>
        <taxon>Microbotryomycetes</taxon>
        <taxon>Microbotryales</taxon>
        <taxon>Microbotryaceae</taxon>
        <taxon>Microbotryum</taxon>
    </lineage>
</organism>
<keyword evidence="14" id="KW-0496">Mitochondrion</keyword>
<dbReference type="PANTHER" id="PTHR13619">
    <property type="entry name" value="PHOSPHATIDATE CYTIDYLYLTRANSFERASE, MITOCHONDRIAL"/>
    <property type="match status" value="1"/>
</dbReference>
<feature type="compositionally biased region" description="Low complexity" evidence="19">
    <location>
        <begin position="59"/>
        <end position="68"/>
    </location>
</feature>
<dbReference type="Proteomes" id="UP000249723">
    <property type="component" value="Unassembled WGS sequence"/>
</dbReference>
<evidence type="ECO:0000256" key="18">
    <source>
        <dbReference type="ARBA" id="ARBA00029893"/>
    </source>
</evidence>
<gene>
    <name evidence="20" type="ORF">BZ3500_MVSOF-1268-A1-R1_CHR3-2G06332</name>
</gene>
<proteinExistence type="inferred from homology"/>
<evidence type="ECO:0000256" key="15">
    <source>
        <dbReference type="ARBA" id="ARBA00023136"/>
    </source>
</evidence>
<dbReference type="EC" id="2.7.7.41" evidence="6"/>
<keyword evidence="8" id="KW-0444">Lipid biosynthesis</keyword>
<dbReference type="InterPro" id="IPR015222">
    <property type="entry name" value="Tam41"/>
</dbReference>
<keyword evidence="21" id="KW-1185">Reference proteome</keyword>
<feature type="region of interest" description="Disordered" evidence="19">
    <location>
        <begin position="49"/>
        <end position="104"/>
    </location>
</feature>
<keyword evidence="9" id="KW-0808">Transferase</keyword>
<protein>
    <recommendedName>
        <fullName evidence="7">Phosphatidate cytidylyltransferase, mitochondrial</fullName>
        <ecNumber evidence="6">2.7.7.41</ecNumber>
    </recommendedName>
    <alternativeName>
        <fullName evidence="18">CDP-diacylglycerol synthase</fullName>
    </alternativeName>
</protein>
<evidence type="ECO:0000256" key="19">
    <source>
        <dbReference type="SAM" id="MobiDB-lite"/>
    </source>
</evidence>
<sequence length="563" mass="62423">MLRLSTRIVPVSRPSSTIARMTATHRLLPMFTLAPLQQTLVRTALLHSSAQSRLDTERSTTSTSSSSSYPPPTSSSRRWNASSTTTEPPIPTPPKPPTPPPVDARLTRRRITSVTELPKSFGRNQIIAVSDEVKMELEEILADFKAPVRFAFAYGSGVFRQKGYAASEQPMLDFVFAVSHPSHWHAINMAQNPHHYSMPMRLLGSDAVAWMQDKGLGANVWFNVDVQIKGKVRPMGCCDTVFGNETLIEIRGSVLQTLKYGVISIDALCRDMLDWETLYVSGRTQKPVSRENKSSRGKLVERRSDAASIPHLQVRILKDDARVRLANQVNLASALRTALLRLPEDFTEVELFEEIAGLSYRGDFRMKVGENPLKVRNIVAAQLDAFRSLYGGLLKSFWKSVHVIGERPGELGEVRLMRQDRSAEQRATTASKLPIGLKGKVMAHYERKWNLKKALVASKGGAGEGEKAGTVGKALSEEELRGQKEGSEKALWERIVQDDEFDVMLDKSLAQIVGRPTFNQSLKGILSAGPVKSLRYIGPKLKKKWSKSTSSSLPAPVEQATKP</sequence>
<evidence type="ECO:0000256" key="5">
    <source>
        <dbReference type="ARBA" id="ARBA00005458"/>
    </source>
</evidence>
<evidence type="ECO:0000256" key="7">
    <source>
        <dbReference type="ARBA" id="ARBA00018337"/>
    </source>
</evidence>
<dbReference type="UniPathway" id="UPA00557">
    <property type="reaction ID" value="UER00614"/>
</dbReference>
<dbReference type="OrthoDB" id="341477at2759"/>
<comment type="pathway">
    <text evidence="4">Lipid metabolism.</text>
</comment>
<name>A0A2X0LXY1_9BASI</name>
<keyword evidence="17" id="KW-1208">Phospholipid metabolism</keyword>
<feature type="compositionally biased region" description="Pro residues" evidence="19">
    <location>
        <begin position="88"/>
        <end position="102"/>
    </location>
</feature>
<evidence type="ECO:0000256" key="2">
    <source>
        <dbReference type="ARBA" id="ARBA00004443"/>
    </source>
</evidence>
<evidence type="ECO:0000313" key="21">
    <source>
        <dbReference type="Proteomes" id="UP000249723"/>
    </source>
</evidence>
<dbReference type="GO" id="GO:0005743">
    <property type="term" value="C:mitochondrial inner membrane"/>
    <property type="evidence" value="ECO:0007669"/>
    <property type="project" value="UniProtKB-SubCell"/>
</dbReference>
<comment type="cofactor">
    <cofactor evidence="1">
        <name>Mg(2+)</name>
        <dbReference type="ChEBI" id="CHEBI:18420"/>
    </cofactor>
</comment>
<evidence type="ECO:0000256" key="11">
    <source>
        <dbReference type="ARBA" id="ARBA00022792"/>
    </source>
</evidence>
<evidence type="ECO:0000313" key="20">
    <source>
        <dbReference type="EMBL" id="SCZ98381.1"/>
    </source>
</evidence>
<evidence type="ECO:0000256" key="9">
    <source>
        <dbReference type="ARBA" id="ARBA00022679"/>
    </source>
</evidence>
<dbReference type="AlphaFoldDB" id="A0A2X0LXY1"/>
<evidence type="ECO:0000256" key="12">
    <source>
        <dbReference type="ARBA" id="ARBA00022842"/>
    </source>
</evidence>
<evidence type="ECO:0000256" key="3">
    <source>
        <dbReference type="ARBA" id="ARBA00005119"/>
    </source>
</evidence>
<evidence type="ECO:0000256" key="17">
    <source>
        <dbReference type="ARBA" id="ARBA00023264"/>
    </source>
</evidence>
<evidence type="ECO:0000256" key="6">
    <source>
        <dbReference type="ARBA" id="ARBA00012487"/>
    </source>
</evidence>